<gene>
    <name evidence="2" type="ORF">DFA_12201</name>
</gene>
<keyword evidence="3" id="KW-1185">Reference proteome</keyword>
<dbReference type="GeneID" id="14865763"/>
<evidence type="ECO:0000256" key="1">
    <source>
        <dbReference type="SAM" id="MobiDB-lite"/>
    </source>
</evidence>
<name>F4QCK1_CACFS</name>
<dbReference type="AlphaFoldDB" id="F4QCK1"/>
<reference evidence="3" key="1">
    <citation type="journal article" date="2011" name="Genome Res.">
        <title>Phylogeny-wide analysis of social amoeba genomes highlights ancient origins for complex intercellular communication.</title>
        <authorList>
            <person name="Heidel A.J."/>
            <person name="Lawal H.M."/>
            <person name="Felder M."/>
            <person name="Schilde C."/>
            <person name="Helps N.R."/>
            <person name="Tunggal B."/>
            <person name="Rivero F."/>
            <person name="John U."/>
            <person name="Schleicher M."/>
            <person name="Eichinger L."/>
            <person name="Platzer M."/>
            <person name="Noegel A.A."/>
            <person name="Schaap P."/>
            <person name="Gloeckner G."/>
        </authorList>
    </citation>
    <scope>NUCLEOTIDE SEQUENCE [LARGE SCALE GENOMIC DNA]</scope>
    <source>
        <strain evidence="3">SH3</strain>
    </source>
</reference>
<proteinExistence type="predicted"/>
<sequence length="245" mass="27424">MSTIPKPLSTSSSSSTTIRSDNNNNNGINLNELIVDDNEDIDKVLQLKHSMVTNRLLPLLVVGIRDQLPSTATEIKVEEEEEKKDEPSSSSSSSITVPMNIERSAFSTLDKYDESFSKLHQSNLVRGYTTLPRNYNYNENTTNTLSSSTCSTLVHQPLIKSLKDTRLKELEIYIEQTIINGPLFQSDLDDLVSSSYQPSTPKRTSSTLDLEYQYSQTDYFSMLATQQSGGGSQIFGNNNNRPNMF</sequence>
<dbReference type="RefSeq" id="XP_004353838.1">
    <property type="nucleotide sequence ID" value="XM_004353786.1"/>
</dbReference>
<accession>F4QCK1</accession>
<dbReference type="KEGG" id="dfa:DFA_12201"/>
<evidence type="ECO:0000313" key="2">
    <source>
        <dbReference type="EMBL" id="EGG14429.1"/>
    </source>
</evidence>
<dbReference type="Proteomes" id="UP000007797">
    <property type="component" value="Unassembled WGS sequence"/>
</dbReference>
<feature type="region of interest" description="Disordered" evidence="1">
    <location>
        <begin position="74"/>
        <end position="97"/>
    </location>
</feature>
<protein>
    <submittedName>
        <fullName evidence="2">Uncharacterized protein</fullName>
    </submittedName>
</protein>
<feature type="region of interest" description="Disordered" evidence="1">
    <location>
        <begin position="1"/>
        <end position="28"/>
    </location>
</feature>
<organism evidence="2 3">
    <name type="scientific">Cavenderia fasciculata</name>
    <name type="common">Slime mold</name>
    <name type="synonym">Dictyostelium fasciculatum</name>
    <dbReference type="NCBI Taxonomy" id="261658"/>
    <lineage>
        <taxon>Eukaryota</taxon>
        <taxon>Amoebozoa</taxon>
        <taxon>Evosea</taxon>
        <taxon>Eumycetozoa</taxon>
        <taxon>Dictyostelia</taxon>
        <taxon>Acytosteliales</taxon>
        <taxon>Cavenderiaceae</taxon>
        <taxon>Cavenderia</taxon>
    </lineage>
</organism>
<evidence type="ECO:0000313" key="3">
    <source>
        <dbReference type="Proteomes" id="UP000007797"/>
    </source>
</evidence>
<feature type="compositionally biased region" description="Low complexity" evidence="1">
    <location>
        <begin position="8"/>
        <end position="28"/>
    </location>
</feature>
<dbReference type="EMBL" id="GL883029">
    <property type="protein sequence ID" value="EGG14429.1"/>
    <property type="molecule type" value="Genomic_DNA"/>
</dbReference>